<keyword evidence="3 6" id="KW-0812">Transmembrane</keyword>
<evidence type="ECO:0000313" key="8">
    <source>
        <dbReference type="Proteomes" id="UP001208690"/>
    </source>
</evidence>
<feature type="transmembrane region" description="Helical" evidence="6">
    <location>
        <begin position="381"/>
        <end position="402"/>
    </location>
</feature>
<dbReference type="PANTHER" id="PTHR30250:SF11">
    <property type="entry name" value="O-ANTIGEN TRANSPORTER-RELATED"/>
    <property type="match status" value="1"/>
</dbReference>
<feature type="transmembrane region" description="Helical" evidence="6">
    <location>
        <begin position="438"/>
        <end position="458"/>
    </location>
</feature>
<organism evidence="7 8">
    <name type="scientific">Roseobacter sinensis</name>
    <dbReference type="NCBI Taxonomy" id="2931391"/>
    <lineage>
        <taxon>Bacteria</taxon>
        <taxon>Pseudomonadati</taxon>
        <taxon>Pseudomonadota</taxon>
        <taxon>Alphaproteobacteria</taxon>
        <taxon>Rhodobacterales</taxon>
        <taxon>Roseobacteraceae</taxon>
        <taxon>Roseobacter</taxon>
    </lineage>
</organism>
<keyword evidence="4 6" id="KW-1133">Transmembrane helix</keyword>
<feature type="transmembrane region" description="Helical" evidence="6">
    <location>
        <begin position="122"/>
        <end position="141"/>
    </location>
</feature>
<evidence type="ECO:0000256" key="5">
    <source>
        <dbReference type="ARBA" id="ARBA00023136"/>
    </source>
</evidence>
<comment type="subcellular location">
    <subcellularLocation>
        <location evidence="1">Cell membrane</location>
        <topology evidence="1">Multi-pass membrane protein</topology>
    </subcellularLocation>
</comment>
<dbReference type="PANTHER" id="PTHR30250">
    <property type="entry name" value="PST FAMILY PREDICTED COLANIC ACID TRANSPORTER"/>
    <property type="match status" value="1"/>
</dbReference>
<feature type="transmembrane region" description="Helical" evidence="6">
    <location>
        <begin position="323"/>
        <end position="342"/>
    </location>
</feature>
<evidence type="ECO:0000256" key="4">
    <source>
        <dbReference type="ARBA" id="ARBA00022989"/>
    </source>
</evidence>
<evidence type="ECO:0000256" key="1">
    <source>
        <dbReference type="ARBA" id="ARBA00004651"/>
    </source>
</evidence>
<dbReference type="RefSeq" id="WP_263845624.1">
    <property type="nucleotide sequence ID" value="NZ_JALIEB010000015.1"/>
</dbReference>
<dbReference type="EMBL" id="JALIEB010000015">
    <property type="protein sequence ID" value="MCV3273399.1"/>
    <property type="molecule type" value="Genomic_DNA"/>
</dbReference>
<feature type="transmembrane region" description="Helical" evidence="6">
    <location>
        <begin position="409"/>
        <end position="432"/>
    </location>
</feature>
<sequence length="468" mass="48785">MLSTNRAYASGAGGVLVSQGVSAVAGVVSLWLLARILTTDQLAGYVVAMSVLILVGYNAGLAIERAMLLRLAELPVAPGVLAGRGLMLRTLAVVLCLAVLALVCVVVYAQGAGDAGRWLMQMSPLIPAITIGVTLTVWFQANHRVGTSAIMQGLTDGGRCLFFAAVFLAGLGPSAVAYAAVLAAALPIFALSSLAWGKSVHAPSDLRLRDIGAGFQFLVMRVSQMGLRQLDIIIVGMFATGLETAQYAIAARISALASVGHLAFSSTYMPRVRHHLATADQEAIKREFHGARLLAFVMTLLAAITFYVFGSFALGVFGNFTGGYPALLLLMAAQLLNASYGLQTEHLAMSGHLHVAAVIRGLTTFVFVIALLILVPGYSSVGAGVSALIAAVVFSVSGAWALRWRGGPAVLSVRLTGAAIASTCAMIAGALIPQVWGAALAVLCLCLIATLTAERSLLWRIARDLRPS</sequence>
<gene>
    <name evidence="7" type="ORF">MUB52_18360</name>
</gene>
<proteinExistence type="predicted"/>
<feature type="transmembrane region" description="Helical" evidence="6">
    <location>
        <begin position="293"/>
        <end position="317"/>
    </location>
</feature>
<keyword evidence="5 6" id="KW-0472">Membrane</keyword>
<dbReference type="Proteomes" id="UP001208690">
    <property type="component" value="Unassembled WGS sequence"/>
</dbReference>
<protein>
    <recommendedName>
        <fullName evidence="9">Polysaccharide biosynthesis protein</fullName>
    </recommendedName>
</protein>
<comment type="caution">
    <text evidence="7">The sequence shown here is derived from an EMBL/GenBank/DDBJ whole genome shotgun (WGS) entry which is preliminary data.</text>
</comment>
<evidence type="ECO:0000256" key="3">
    <source>
        <dbReference type="ARBA" id="ARBA00022692"/>
    </source>
</evidence>
<accession>A0ABT3BJ69</accession>
<keyword evidence="8" id="KW-1185">Reference proteome</keyword>
<feature type="transmembrane region" description="Helical" evidence="6">
    <location>
        <begin position="153"/>
        <end position="171"/>
    </location>
</feature>
<evidence type="ECO:0000313" key="7">
    <source>
        <dbReference type="EMBL" id="MCV3273399.1"/>
    </source>
</evidence>
<evidence type="ECO:0000256" key="2">
    <source>
        <dbReference type="ARBA" id="ARBA00022475"/>
    </source>
</evidence>
<dbReference type="InterPro" id="IPR050833">
    <property type="entry name" value="Poly_Biosynth_Transport"/>
</dbReference>
<feature type="transmembrane region" description="Helical" evidence="6">
    <location>
        <begin position="245"/>
        <end position="264"/>
    </location>
</feature>
<feature type="transmembrane region" description="Helical" evidence="6">
    <location>
        <begin position="12"/>
        <end position="36"/>
    </location>
</feature>
<feature type="transmembrane region" description="Helical" evidence="6">
    <location>
        <begin position="42"/>
        <end position="63"/>
    </location>
</feature>
<evidence type="ECO:0008006" key="9">
    <source>
        <dbReference type="Google" id="ProtNLM"/>
    </source>
</evidence>
<keyword evidence="2" id="KW-1003">Cell membrane</keyword>
<feature type="transmembrane region" description="Helical" evidence="6">
    <location>
        <begin position="91"/>
        <end position="110"/>
    </location>
</feature>
<evidence type="ECO:0000256" key="6">
    <source>
        <dbReference type="SAM" id="Phobius"/>
    </source>
</evidence>
<feature type="transmembrane region" description="Helical" evidence="6">
    <location>
        <begin position="354"/>
        <end position="375"/>
    </location>
</feature>
<name>A0ABT3BJ69_9RHOB</name>
<reference evidence="7 8" key="1">
    <citation type="submission" date="2022-04" db="EMBL/GenBank/DDBJ databases">
        <title>Roseobacter sp. WL0113 is a bacterium isolated from neritic sediment.</title>
        <authorList>
            <person name="Wang L."/>
            <person name="He W."/>
            <person name="Zhang D.-F."/>
        </authorList>
    </citation>
    <scope>NUCLEOTIDE SEQUENCE [LARGE SCALE GENOMIC DNA]</scope>
    <source>
        <strain evidence="7 8">WL0113</strain>
    </source>
</reference>